<reference evidence="2" key="1">
    <citation type="submission" date="2019-03" db="EMBL/GenBank/DDBJ databases">
        <title>Single cell metagenomics reveals metabolic interactions within the superorganism composed of flagellate Streblomastix strix and complex community of Bacteroidetes bacteria on its surface.</title>
        <authorList>
            <person name="Treitli S.C."/>
            <person name="Kolisko M."/>
            <person name="Husnik F."/>
            <person name="Keeling P."/>
            <person name="Hampl V."/>
        </authorList>
    </citation>
    <scope>NUCLEOTIDE SEQUENCE</scope>
    <source>
        <strain evidence="2">STM</strain>
    </source>
</reference>
<accession>A0A5J4S2L8</accession>
<gene>
    <name evidence="1" type="ORF">EZS27_011772</name>
    <name evidence="2" type="ORF">EZS27_011779</name>
</gene>
<dbReference type="PANTHER" id="PTHR41317">
    <property type="entry name" value="PD-(D_E)XK NUCLEASE FAMILY TRANSPOSASE"/>
    <property type="match status" value="1"/>
</dbReference>
<comment type="caution">
    <text evidence="2">The sequence shown here is derived from an EMBL/GenBank/DDBJ whole genome shotgun (WGS) entry which is preliminary data.</text>
</comment>
<dbReference type="EMBL" id="SNRY01000466">
    <property type="protein sequence ID" value="KAA6340352.1"/>
    <property type="molecule type" value="Genomic_DNA"/>
</dbReference>
<dbReference type="PANTHER" id="PTHR41317:SF1">
    <property type="entry name" value="PD-(D_E)XK NUCLEASE FAMILY TRANSPOSASE"/>
    <property type="match status" value="1"/>
</dbReference>
<proteinExistence type="predicted"/>
<dbReference type="InterPro" id="IPR010106">
    <property type="entry name" value="RpnA"/>
</dbReference>
<dbReference type="EMBL" id="SNRY01000466">
    <property type="protein sequence ID" value="KAA6340359.1"/>
    <property type="molecule type" value="Genomic_DNA"/>
</dbReference>
<dbReference type="AlphaFoldDB" id="A0A5J4S2L8"/>
<evidence type="ECO:0000313" key="2">
    <source>
        <dbReference type="EMBL" id="KAA6340359.1"/>
    </source>
</evidence>
<name>A0A5J4S2L8_9ZZZZ</name>
<evidence type="ECO:0008006" key="3">
    <source>
        <dbReference type="Google" id="ProtNLM"/>
    </source>
</evidence>
<dbReference type="Pfam" id="PF12784">
    <property type="entry name" value="PDDEXK_2"/>
    <property type="match status" value="1"/>
</dbReference>
<protein>
    <recommendedName>
        <fullName evidence="3">PD-(D/E)XK nuclease family transposase</fullName>
    </recommendedName>
</protein>
<organism evidence="2">
    <name type="scientific">termite gut metagenome</name>
    <dbReference type="NCBI Taxonomy" id="433724"/>
    <lineage>
        <taxon>unclassified sequences</taxon>
        <taxon>metagenomes</taxon>
        <taxon>organismal metagenomes</taxon>
    </lineage>
</organism>
<sequence>MKIERLNPLNDYLFLKYMGEKGDEEQLLAFLNAVLERTGKGEFASVEIIENKSFLAEIIGDKSSILDVRAVMDDATKANVEVQLRNFRNMDKRILFYWCLEYAKGIKEGQNYRALPNVIAINIIDFEYIQAVDFHTSFHLWEDFQRDCLLTDVLEIHFIDMVKFRRLKEKDIVNNPLHRWLTFFDKNTNNKILEEVINMDTAIQKAQDRIGFVGSSDEELRFYQMRELGRMDYTNSMDFARQEGEIAGLNKVARKMKQAGTPPSQIALFTGLSETEINKL</sequence>
<dbReference type="NCBIfam" id="TIGR01784">
    <property type="entry name" value="T_den_put_tspse"/>
    <property type="match status" value="1"/>
</dbReference>
<evidence type="ECO:0000313" key="1">
    <source>
        <dbReference type="EMBL" id="KAA6340352.1"/>
    </source>
</evidence>